<dbReference type="WBParaSite" id="MCU_014211-RA">
    <property type="protein sequence ID" value="MCU_014211-RA"/>
    <property type="gene ID" value="MCU_014211"/>
</dbReference>
<feature type="region of interest" description="Disordered" evidence="1">
    <location>
        <begin position="12"/>
        <end position="42"/>
    </location>
</feature>
<organism evidence="2">
    <name type="scientific">Mesocestoides corti</name>
    <name type="common">Flatworm</name>
    <dbReference type="NCBI Taxonomy" id="53468"/>
    <lineage>
        <taxon>Eukaryota</taxon>
        <taxon>Metazoa</taxon>
        <taxon>Spiralia</taxon>
        <taxon>Lophotrochozoa</taxon>
        <taxon>Platyhelminthes</taxon>
        <taxon>Cestoda</taxon>
        <taxon>Eucestoda</taxon>
        <taxon>Cyclophyllidea</taxon>
        <taxon>Mesocestoididae</taxon>
        <taxon>Mesocestoides</taxon>
    </lineage>
</organism>
<accession>A0A5K3G0R0</accession>
<reference evidence="2" key="1">
    <citation type="submission" date="2019-11" db="UniProtKB">
        <authorList>
            <consortium name="WormBaseParasite"/>
        </authorList>
    </citation>
    <scope>IDENTIFICATION</scope>
</reference>
<proteinExistence type="predicted"/>
<evidence type="ECO:0000256" key="1">
    <source>
        <dbReference type="SAM" id="MobiDB-lite"/>
    </source>
</evidence>
<evidence type="ECO:0000313" key="2">
    <source>
        <dbReference type="WBParaSite" id="MCU_014211-RA"/>
    </source>
</evidence>
<dbReference type="AlphaFoldDB" id="A0A5K3G0R0"/>
<feature type="compositionally biased region" description="Polar residues" evidence="1">
    <location>
        <begin position="31"/>
        <end position="42"/>
    </location>
</feature>
<protein>
    <submittedName>
        <fullName evidence="2">Mediator of RNA polymerase II transcription subunit 13</fullName>
    </submittedName>
</protein>
<sequence>VFNVPSGSVCVSGDLVEPHPPSSPVLKQKHQQQPQNRSVEPTVQMQTSLDDVNYYMLADDFLNMAGNFANTSVGTQEVESFVVAPPVPMLSTIQQT</sequence>
<name>A0A5K3G0R0_MESCO</name>